<evidence type="ECO:0000256" key="1">
    <source>
        <dbReference type="SAM" id="MobiDB-lite"/>
    </source>
</evidence>
<keyword evidence="2" id="KW-0812">Transmembrane</keyword>
<name>A0AAD5VBH0_9APHY</name>
<comment type="caution">
    <text evidence="3">The sequence shown here is derived from an EMBL/GenBank/DDBJ whole genome shotgun (WGS) entry which is preliminary data.</text>
</comment>
<evidence type="ECO:0000313" key="3">
    <source>
        <dbReference type="EMBL" id="KAJ3489981.1"/>
    </source>
</evidence>
<protein>
    <submittedName>
        <fullName evidence="3">Uncharacterized protein</fullName>
    </submittedName>
</protein>
<sequence length="313" mass="34617">MPLRGTTKVKTPDSSSSGPIRPLSNLNLLNLGDLLPPPLITMHTIIQRNLSSIDTAECHPLAEWLKLCLRDLEAIVGLIFFMWYVIWGVPVTIRIYRWCKIKINSFRNESLAKDIEKGYNFSQARSQRGRSSRNFLRRTQRPRNGSHLTSKSEPVGSPSFVFPEIAREKVDMDEYDRVVTRLSVFRFPAPATSSSSSCPENSHRALRARSCTLPLQHSPCPGTPAPSVPLSNSAPQLPPCYPITVSTEPPARLSPRSAKPDLHSIPTSLFRANFENGTSQNCLSPPPAYAHFSATNGSPAGSQASDKEARDKD</sequence>
<gene>
    <name evidence="3" type="ORF">NLI96_g1749</name>
</gene>
<feature type="compositionally biased region" description="Polar residues" evidence="1">
    <location>
        <begin position="293"/>
        <end position="304"/>
    </location>
</feature>
<keyword evidence="2" id="KW-0472">Membrane</keyword>
<organism evidence="3 4">
    <name type="scientific">Meripilus lineatus</name>
    <dbReference type="NCBI Taxonomy" id="2056292"/>
    <lineage>
        <taxon>Eukaryota</taxon>
        <taxon>Fungi</taxon>
        <taxon>Dikarya</taxon>
        <taxon>Basidiomycota</taxon>
        <taxon>Agaricomycotina</taxon>
        <taxon>Agaricomycetes</taxon>
        <taxon>Polyporales</taxon>
        <taxon>Meripilaceae</taxon>
        <taxon>Meripilus</taxon>
    </lineage>
</organism>
<evidence type="ECO:0000313" key="4">
    <source>
        <dbReference type="Proteomes" id="UP001212997"/>
    </source>
</evidence>
<proteinExistence type="predicted"/>
<dbReference type="EMBL" id="JANAWD010000035">
    <property type="protein sequence ID" value="KAJ3489981.1"/>
    <property type="molecule type" value="Genomic_DNA"/>
</dbReference>
<feature type="compositionally biased region" description="Basic residues" evidence="1">
    <location>
        <begin position="127"/>
        <end position="141"/>
    </location>
</feature>
<feature type="region of interest" description="Disordered" evidence="1">
    <location>
        <begin position="276"/>
        <end position="313"/>
    </location>
</feature>
<feature type="compositionally biased region" description="Polar residues" evidence="1">
    <location>
        <begin position="142"/>
        <end position="152"/>
    </location>
</feature>
<dbReference type="AlphaFoldDB" id="A0AAD5VBH0"/>
<evidence type="ECO:0000256" key="2">
    <source>
        <dbReference type="SAM" id="Phobius"/>
    </source>
</evidence>
<keyword evidence="2" id="KW-1133">Transmembrane helix</keyword>
<reference evidence="3" key="1">
    <citation type="submission" date="2022-07" db="EMBL/GenBank/DDBJ databases">
        <title>Genome Sequence of Physisporinus lineatus.</title>
        <authorList>
            <person name="Buettner E."/>
        </authorList>
    </citation>
    <scope>NUCLEOTIDE SEQUENCE</scope>
    <source>
        <strain evidence="3">VT162</strain>
    </source>
</reference>
<keyword evidence="4" id="KW-1185">Reference proteome</keyword>
<feature type="transmembrane region" description="Helical" evidence="2">
    <location>
        <begin position="74"/>
        <end position="96"/>
    </location>
</feature>
<dbReference type="Proteomes" id="UP001212997">
    <property type="component" value="Unassembled WGS sequence"/>
</dbReference>
<feature type="region of interest" description="Disordered" evidence="1">
    <location>
        <begin position="123"/>
        <end position="155"/>
    </location>
</feature>
<accession>A0AAD5VBH0</accession>